<keyword evidence="11" id="KW-0539">Nucleus</keyword>
<dbReference type="Pfam" id="PF03159">
    <property type="entry name" value="XRN_N"/>
    <property type="match status" value="1"/>
</dbReference>
<keyword evidence="6 12" id="KW-0540">Nuclease</keyword>
<organism evidence="17 18">
    <name type="scientific">Dovyalis caffra</name>
    <dbReference type="NCBI Taxonomy" id="77055"/>
    <lineage>
        <taxon>Eukaryota</taxon>
        <taxon>Viridiplantae</taxon>
        <taxon>Streptophyta</taxon>
        <taxon>Embryophyta</taxon>
        <taxon>Tracheophyta</taxon>
        <taxon>Spermatophyta</taxon>
        <taxon>Magnoliopsida</taxon>
        <taxon>eudicotyledons</taxon>
        <taxon>Gunneridae</taxon>
        <taxon>Pentapetalae</taxon>
        <taxon>rosids</taxon>
        <taxon>fabids</taxon>
        <taxon>Malpighiales</taxon>
        <taxon>Salicaceae</taxon>
        <taxon>Flacourtieae</taxon>
        <taxon>Dovyalis</taxon>
    </lineage>
</organism>
<feature type="domain" description="Xrn1 helical" evidence="16">
    <location>
        <begin position="545"/>
        <end position="748"/>
    </location>
</feature>
<name>A0AAV1RB08_9ROSI</name>
<dbReference type="InterPro" id="IPR041412">
    <property type="entry name" value="Xrn1_helical"/>
</dbReference>
<evidence type="ECO:0000256" key="13">
    <source>
        <dbReference type="SAM" id="Coils"/>
    </source>
</evidence>
<evidence type="ECO:0000256" key="6">
    <source>
        <dbReference type="ARBA" id="ARBA00022722"/>
    </source>
</evidence>
<dbReference type="GO" id="GO:0006353">
    <property type="term" value="P:DNA-templated transcription termination"/>
    <property type="evidence" value="ECO:0007669"/>
    <property type="project" value="UniProtKB-KW"/>
</dbReference>
<proteinExistence type="inferred from homology"/>
<dbReference type="CDD" id="cd18673">
    <property type="entry name" value="PIN_XRN1-2-like"/>
    <property type="match status" value="1"/>
</dbReference>
<dbReference type="GO" id="GO:0004534">
    <property type="term" value="F:5'-3' RNA exonuclease activity"/>
    <property type="evidence" value="ECO:0007669"/>
    <property type="project" value="UniProtKB-UniRule"/>
</dbReference>
<evidence type="ECO:0000256" key="8">
    <source>
        <dbReference type="ARBA" id="ARBA00022839"/>
    </source>
</evidence>
<dbReference type="EC" id="3.1.13.-" evidence="12"/>
<evidence type="ECO:0000256" key="14">
    <source>
        <dbReference type="SAM" id="MobiDB-lite"/>
    </source>
</evidence>
<dbReference type="Proteomes" id="UP001314170">
    <property type="component" value="Unassembled WGS sequence"/>
</dbReference>
<reference evidence="17 18" key="1">
    <citation type="submission" date="2024-01" db="EMBL/GenBank/DDBJ databases">
        <authorList>
            <person name="Waweru B."/>
        </authorList>
    </citation>
    <scope>NUCLEOTIDE SEQUENCE [LARGE SCALE GENOMIC DNA]</scope>
</reference>
<evidence type="ECO:0000256" key="9">
    <source>
        <dbReference type="ARBA" id="ARBA00023015"/>
    </source>
</evidence>
<evidence type="ECO:0000256" key="4">
    <source>
        <dbReference type="ARBA" id="ARBA00022552"/>
    </source>
</evidence>
<evidence type="ECO:0000256" key="5">
    <source>
        <dbReference type="ARBA" id="ARBA00022664"/>
    </source>
</evidence>
<gene>
    <name evidence="17" type="ORF">DCAF_LOCUS8746</name>
</gene>
<feature type="region of interest" description="Disordered" evidence="14">
    <location>
        <begin position="903"/>
        <end position="945"/>
    </location>
</feature>
<protein>
    <recommendedName>
        <fullName evidence="12">5'-3' exoribonuclease</fullName>
        <ecNumber evidence="12">3.1.13.-</ecNumber>
    </recommendedName>
</protein>
<keyword evidence="5 12" id="KW-0507">mRNA processing</keyword>
<feature type="compositionally biased region" description="Polar residues" evidence="14">
    <location>
        <begin position="787"/>
        <end position="796"/>
    </location>
</feature>
<comment type="similarity">
    <text evidence="2 12">Belongs to the 5'-3' exonuclease family. XRN2/RAT1 subfamily.</text>
</comment>
<evidence type="ECO:0000256" key="3">
    <source>
        <dbReference type="ARBA" id="ARBA00022472"/>
    </source>
</evidence>
<dbReference type="PANTHER" id="PTHR12341:SF62">
    <property type="entry name" value="5'-3' EXORIBONUCLEASE 3-LIKE"/>
    <property type="match status" value="1"/>
</dbReference>
<dbReference type="InterPro" id="IPR004859">
    <property type="entry name" value="Xrn1_N"/>
</dbReference>
<comment type="subcellular location">
    <subcellularLocation>
        <location evidence="1">Nucleus</location>
    </subcellularLocation>
</comment>
<dbReference type="PIRSF" id="PIRSF037239">
    <property type="entry name" value="Exonuclease_Xrn2"/>
    <property type="match status" value="1"/>
</dbReference>
<evidence type="ECO:0000256" key="11">
    <source>
        <dbReference type="ARBA" id="ARBA00023242"/>
    </source>
</evidence>
<evidence type="ECO:0000256" key="12">
    <source>
        <dbReference type="PIRNR" id="PIRNR037239"/>
    </source>
</evidence>
<dbReference type="EMBL" id="CAWUPB010000913">
    <property type="protein sequence ID" value="CAK7331979.1"/>
    <property type="molecule type" value="Genomic_DNA"/>
</dbReference>
<evidence type="ECO:0000259" key="16">
    <source>
        <dbReference type="Pfam" id="PF17846"/>
    </source>
</evidence>
<keyword evidence="8 12" id="KW-0269">Exonuclease</keyword>
<keyword evidence="4" id="KW-0698">rRNA processing</keyword>
<dbReference type="InterPro" id="IPR017151">
    <property type="entry name" value="Xrn2/3/4"/>
</dbReference>
<dbReference type="GO" id="GO:0005634">
    <property type="term" value="C:nucleus"/>
    <property type="evidence" value="ECO:0007669"/>
    <property type="project" value="UniProtKB-SubCell"/>
</dbReference>
<accession>A0AAV1RB08</accession>
<evidence type="ECO:0000313" key="17">
    <source>
        <dbReference type="EMBL" id="CAK7331979.1"/>
    </source>
</evidence>
<feature type="coiled-coil region" evidence="13">
    <location>
        <begin position="625"/>
        <end position="654"/>
    </location>
</feature>
<dbReference type="GO" id="GO:0003723">
    <property type="term" value="F:RNA binding"/>
    <property type="evidence" value="ECO:0007669"/>
    <property type="project" value="TreeGrafter"/>
</dbReference>
<evidence type="ECO:0000256" key="1">
    <source>
        <dbReference type="ARBA" id="ARBA00004123"/>
    </source>
</evidence>
<evidence type="ECO:0000313" key="18">
    <source>
        <dbReference type="Proteomes" id="UP001314170"/>
    </source>
</evidence>
<dbReference type="GO" id="GO:0006397">
    <property type="term" value="P:mRNA processing"/>
    <property type="evidence" value="ECO:0007669"/>
    <property type="project" value="UniProtKB-UniRule"/>
</dbReference>
<dbReference type="AlphaFoldDB" id="A0AAV1RB08"/>
<sequence>MLVYINKSDFKFESMVRWEEAFNTLMTFLQKWLVNKYPKLVVQAVEEKGELIDTSLPNPNEMEFDNLYLDMNGIIHPCFHPDDNIAADDLSLPTTFDDVFNNTYEYIDHIFSIVRPRKLLYMAIDGVAPRAKMNQQRSRRFRTAKDKEIAEMEEDRLRKEFEMEGKRVLPKQDSEISDSNVITPGTEFMFELSRKLQSYVSSRMSMDPGWKDIKVILSDSNVPGEGEHKIMSFIREQRMLPDYNPNTRHCLYGLDADLIMLALSTHEIHFSILREHVLTQEQQSCSVKSRGWFEDVKTGVLLKDDKIITKKKKPYEFMHVWILREYLELDMKISGPPENFSFDLERIVDDFIFLCFFAGNDFLPHLPSLEIHEGALDLLMTVYKDHFKSLGGYLVDMQRADDPKNGFIKSKRVEKFILQVGSFEERIFKKRSELHERKLRRLCDQVNEENESANLDVRTTSGSSLDHDALASKDLMVANTKELKEKLKTCLRHKADLFKNCDLPDRVKLGKADWRKRYYKEKFSAESPTDIESTRKEIEFLRGLDLKGLAQVKVKFPKGSPFKPFDQLMAVLPPRSVHALPKAYQVLMAEENSPIKDFYPTEFEIDTDGKRFVWQGICKLSFINEERLLAETRKAEKELNKDEAQRNSENIDKLLVRRSNVSDSQFLSLVSNMVSGRPQELIRMDNILGLINTGIGGSIRLCTEDFSDIQGINNTLCIQFEIPKGSLHILRPLERVDFPPKTITEGDIEETHLWHEYPGNRNTRLPIQNNDGNSFLGNERDMAPKWTPSNYSSKITSEPVHKGAGAGSGAGRSRGNVSHEVRDFHNLKISESTQGSSRSYANVQSANNSFWPSTNVATYNNRNNAWCQNPQFHANGSSQSGGGGQWRTTNWNYAGQFNRHLAANPSSRAPGTGRGDYAPRSSYTGPWRVSRNNEQNEFMGYHSRG</sequence>
<keyword evidence="7 12" id="KW-0378">Hydrolase</keyword>
<feature type="region of interest" description="Disordered" evidence="14">
    <location>
        <begin position="776"/>
        <end position="817"/>
    </location>
</feature>
<comment type="function">
    <text evidence="12">Possesses 5'-&gt;3' exoribonuclease activity. Acts as an endogenous post-transcriptional gene silencing (PTGS) suppressor.</text>
</comment>
<evidence type="ECO:0000259" key="15">
    <source>
        <dbReference type="Pfam" id="PF03159"/>
    </source>
</evidence>
<dbReference type="Gene3D" id="3.40.50.12390">
    <property type="match status" value="2"/>
</dbReference>
<evidence type="ECO:0000256" key="10">
    <source>
        <dbReference type="ARBA" id="ARBA00023163"/>
    </source>
</evidence>
<comment type="caution">
    <text evidence="17">The sequence shown here is derived from an EMBL/GenBank/DDBJ whole genome shotgun (WGS) entry which is preliminary data.</text>
</comment>
<keyword evidence="9" id="KW-0805">Transcription regulation</keyword>
<evidence type="ECO:0000256" key="2">
    <source>
        <dbReference type="ARBA" id="ARBA00006994"/>
    </source>
</evidence>
<dbReference type="PANTHER" id="PTHR12341">
    <property type="entry name" value="5'-&gt;3' EXORIBONUCLEASE"/>
    <property type="match status" value="1"/>
</dbReference>
<dbReference type="FunFam" id="3.40.50.12390:FF:000005">
    <property type="entry name" value="5'-3' exoribonuclease 2"/>
    <property type="match status" value="1"/>
</dbReference>
<keyword evidence="13" id="KW-0175">Coiled coil</keyword>
<keyword evidence="18" id="KW-1185">Reference proteome</keyword>
<feature type="domain" description="Xrn1 N-terminal" evidence="15">
    <location>
        <begin position="29"/>
        <end position="275"/>
    </location>
</feature>
<dbReference type="GO" id="GO:0006364">
    <property type="term" value="P:rRNA processing"/>
    <property type="evidence" value="ECO:0007669"/>
    <property type="project" value="UniProtKB-KW"/>
</dbReference>
<dbReference type="GO" id="GO:0000956">
    <property type="term" value="P:nuclear-transcribed mRNA catabolic process"/>
    <property type="evidence" value="ECO:0007669"/>
    <property type="project" value="TreeGrafter"/>
</dbReference>
<keyword evidence="10" id="KW-0804">Transcription</keyword>
<feature type="domain" description="Xrn1 helical" evidence="16">
    <location>
        <begin position="342"/>
        <end position="536"/>
    </location>
</feature>
<keyword evidence="3" id="KW-0806">Transcription termination</keyword>
<evidence type="ECO:0000256" key="7">
    <source>
        <dbReference type="ARBA" id="ARBA00022801"/>
    </source>
</evidence>
<dbReference type="Pfam" id="PF17846">
    <property type="entry name" value="XRN_M"/>
    <property type="match status" value="2"/>
</dbReference>
<dbReference type="Gene3D" id="1.25.40.1050">
    <property type="match status" value="1"/>
</dbReference>
<dbReference type="InterPro" id="IPR027073">
    <property type="entry name" value="5_3_exoribonuclease"/>
</dbReference>